<keyword evidence="1" id="KW-0732">Signal</keyword>
<reference evidence="2" key="2">
    <citation type="submission" date="2018-08" db="EMBL/GenBank/DDBJ databases">
        <authorList>
            <consortium name="NCBI Pathogen Detection Project"/>
        </authorList>
    </citation>
    <scope>NUCLEOTIDE SEQUENCE</scope>
    <source>
        <strain evidence="2">W1_5_ERB1</strain>
    </source>
</reference>
<dbReference type="EMBL" id="DABALL010000118">
    <property type="protein sequence ID" value="HAH1421628.1"/>
    <property type="molecule type" value="Genomic_DNA"/>
</dbReference>
<name>A0A830SP67_ECOLX</name>
<comment type="caution">
    <text evidence="2">The sequence shown here is derived from an EMBL/GenBank/DDBJ whole genome shotgun (WGS) entry which is preliminary data.</text>
</comment>
<proteinExistence type="predicted"/>
<feature type="signal peptide" evidence="1">
    <location>
        <begin position="1"/>
        <end position="22"/>
    </location>
</feature>
<dbReference type="AlphaFoldDB" id="A0A830SP67"/>
<accession>A0A830SP67</accession>
<evidence type="ECO:0000313" key="2">
    <source>
        <dbReference type="EMBL" id="HAH1421628.1"/>
    </source>
</evidence>
<organism evidence="2">
    <name type="scientific">Escherichia coli</name>
    <dbReference type="NCBI Taxonomy" id="562"/>
    <lineage>
        <taxon>Bacteria</taxon>
        <taxon>Pseudomonadati</taxon>
        <taxon>Pseudomonadota</taxon>
        <taxon>Gammaproteobacteria</taxon>
        <taxon>Enterobacterales</taxon>
        <taxon>Enterobacteriaceae</taxon>
        <taxon>Escherichia</taxon>
    </lineage>
</organism>
<protein>
    <submittedName>
        <fullName evidence="2">Uncharacterized protein</fullName>
    </submittedName>
</protein>
<evidence type="ECO:0000256" key="1">
    <source>
        <dbReference type="SAM" id="SignalP"/>
    </source>
</evidence>
<gene>
    <name evidence="2" type="ORF">HHH44_005123</name>
</gene>
<reference evidence="2" key="1">
    <citation type="journal article" date="2018" name="Genome Biol.">
        <title>SKESA: strategic k-mer extension for scrupulous assemblies.</title>
        <authorList>
            <person name="Souvorov A."/>
            <person name="Agarwala R."/>
            <person name="Lipman D.J."/>
        </authorList>
    </citation>
    <scope>NUCLEOTIDE SEQUENCE [LARGE SCALE GENOMIC DNA]</scope>
    <source>
        <strain evidence="2">W1_5_ERB1</strain>
    </source>
</reference>
<dbReference type="Proteomes" id="UP000844228">
    <property type="component" value="Unassembled WGS sequence"/>
</dbReference>
<feature type="chain" id="PRO_5032528231" evidence="1">
    <location>
        <begin position="23"/>
        <end position="55"/>
    </location>
</feature>
<sequence>MSKLNSITLAILSVLATSSAWAEDETFDTHFMIGGLNGEKISDYHIDSDKPMPGI</sequence>